<dbReference type="OMA" id="PLPEMWV"/>
<reference evidence="3" key="3">
    <citation type="submission" date="2015-06" db="UniProtKB">
        <authorList>
            <consortium name="EnsemblMetazoa"/>
        </authorList>
    </citation>
    <scope>IDENTIFICATION</scope>
</reference>
<name>T1EKF9_HELRO</name>
<dbReference type="OrthoDB" id="2018507at2759"/>
<dbReference type="AlphaFoldDB" id="T1EKF9"/>
<organism evidence="3 4">
    <name type="scientific">Helobdella robusta</name>
    <name type="common">Californian leech</name>
    <dbReference type="NCBI Taxonomy" id="6412"/>
    <lineage>
        <taxon>Eukaryota</taxon>
        <taxon>Metazoa</taxon>
        <taxon>Spiralia</taxon>
        <taxon>Lophotrochozoa</taxon>
        <taxon>Annelida</taxon>
        <taxon>Clitellata</taxon>
        <taxon>Hirudinea</taxon>
        <taxon>Rhynchobdellida</taxon>
        <taxon>Glossiphoniidae</taxon>
        <taxon>Helobdella</taxon>
    </lineage>
</organism>
<dbReference type="Proteomes" id="UP000015101">
    <property type="component" value="Unassembled WGS sequence"/>
</dbReference>
<dbReference type="PANTHER" id="PTHR47907">
    <property type="entry name" value="PROTEIN KINASE DOMAIN-CONTAINING PROTEIN"/>
    <property type="match status" value="1"/>
</dbReference>
<dbReference type="HOGENOM" id="CLU_000288_109_3_1"/>
<dbReference type="GO" id="GO:0005524">
    <property type="term" value="F:ATP binding"/>
    <property type="evidence" value="ECO:0007669"/>
    <property type="project" value="InterPro"/>
</dbReference>
<dbReference type="EMBL" id="AMQM01003106">
    <property type="status" value="NOT_ANNOTATED_CDS"/>
    <property type="molecule type" value="Genomic_DNA"/>
</dbReference>
<reference evidence="2 4" key="2">
    <citation type="journal article" date="2013" name="Nature">
        <title>Insights into bilaterian evolution from three spiralian genomes.</title>
        <authorList>
            <person name="Simakov O."/>
            <person name="Marletaz F."/>
            <person name="Cho S.J."/>
            <person name="Edsinger-Gonzales E."/>
            <person name="Havlak P."/>
            <person name="Hellsten U."/>
            <person name="Kuo D.H."/>
            <person name="Larsson T."/>
            <person name="Lv J."/>
            <person name="Arendt D."/>
            <person name="Savage R."/>
            <person name="Osoegawa K."/>
            <person name="de Jong P."/>
            <person name="Grimwood J."/>
            <person name="Chapman J.A."/>
            <person name="Shapiro H."/>
            <person name="Aerts A."/>
            <person name="Otillar R.P."/>
            <person name="Terry A.Y."/>
            <person name="Boore J.L."/>
            <person name="Grigoriev I.V."/>
            <person name="Lindberg D.R."/>
            <person name="Seaver E.C."/>
            <person name="Weisblat D.A."/>
            <person name="Putnam N.H."/>
            <person name="Rokhsar D.S."/>
        </authorList>
    </citation>
    <scope>NUCLEOTIDE SEQUENCE</scope>
</reference>
<dbReference type="CTD" id="20197059"/>
<proteinExistence type="predicted"/>
<accession>T1EKF9</accession>
<dbReference type="PROSITE" id="PS50011">
    <property type="entry name" value="PROTEIN_KINASE_DOM"/>
    <property type="match status" value="1"/>
</dbReference>
<dbReference type="Gene3D" id="1.10.510.10">
    <property type="entry name" value="Transferase(Phosphotransferase) domain 1"/>
    <property type="match status" value="1"/>
</dbReference>
<evidence type="ECO:0000313" key="3">
    <source>
        <dbReference type="EnsemblMetazoa" id="HelroP150508"/>
    </source>
</evidence>
<dbReference type="InParanoid" id="T1EKF9"/>
<dbReference type="InterPro" id="IPR051744">
    <property type="entry name" value="AP2_assoc_SerThr_kinase"/>
</dbReference>
<dbReference type="GO" id="GO:0004672">
    <property type="term" value="F:protein kinase activity"/>
    <property type="evidence" value="ECO:0007669"/>
    <property type="project" value="InterPro"/>
</dbReference>
<protein>
    <recommendedName>
        <fullName evidence="1">Protein kinase domain-containing protein</fullName>
    </recommendedName>
</protein>
<dbReference type="SUPFAM" id="SSF56112">
    <property type="entry name" value="Protein kinase-like (PK-like)"/>
    <property type="match status" value="1"/>
</dbReference>
<dbReference type="InterPro" id="IPR000719">
    <property type="entry name" value="Prot_kinase_dom"/>
</dbReference>
<dbReference type="PROSITE" id="PS00108">
    <property type="entry name" value="PROTEIN_KINASE_ST"/>
    <property type="match status" value="1"/>
</dbReference>
<feature type="domain" description="Protein kinase" evidence="1">
    <location>
        <begin position="13"/>
        <end position="280"/>
    </location>
</feature>
<dbReference type="InterPro" id="IPR008271">
    <property type="entry name" value="Ser/Thr_kinase_AS"/>
</dbReference>
<dbReference type="eggNOG" id="KOG1989">
    <property type="taxonomic scope" value="Eukaryota"/>
</dbReference>
<dbReference type="EnsemblMetazoa" id="HelroT150508">
    <property type="protein sequence ID" value="HelroP150508"/>
    <property type="gene ID" value="HelroG150508"/>
</dbReference>
<dbReference type="STRING" id="6412.T1EKF9"/>
<dbReference type="EMBL" id="KB096023">
    <property type="protein sequence ID" value="ESO08902.1"/>
    <property type="molecule type" value="Genomic_DNA"/>
</dbReference>
<evidence type="ECO:0000313" key="2">
    <source>
        <dbReference type="EMBL" id="ESO08902.1"/>
    </source>
</evidence>
<dbReference type="SMART" id="SM00220">
    <property type="entry name" value="S_TKc"/>
    <property type="match status" value="1"/>
</dbReference>
<gene>
    <name evidence="3" type="primary">20197059</name>
    <name evidence="2" type="ORF">HELRODRAFT_150508</name>
</gene>
<evidence type="ECO:0000313" key="4">
    <source>
        <dbReference type="Proteomes" id="UP000015101"/>
    </source>
</evidence>
<evidence type="ECO:0000259" key="1">
    <source>
        <dbReference type="PROSITE" id="PS50011"/>
    </source>
</evidence>
<dbReference type="PANTHER" id="PTHR47907:SF5">
    <property type="entry name" value="AP2 ASSOCIATED KINASE 1"/>
    <property type="match status" value="1"/>
</dbReference>
<sequence length="292" mass="33437">FIGKSYTINSQQYAVEEVIAEGGFAIVFLVKASKTNKRYALKRMYVNNEQDLAVYKREIQIYSCLSGHKNITTYIDSSLTKISNNIYEVLILMKYYKGSLVNQMNEKMSQQCSYTEKELFKIFADLCEAVSRLHHCQTPIIHRDLKAENILIDDDGTYMLCDFGSATSKFYEPIKVGVQLVEDELAKYTTLPYRSPEMVDLYCGKVISTKADIWALGVLFFRLCYYSNPFNDSVLAIQSGNYSLPDPKKYSNDVVGLLRYMLTVDPDQRPDIFQVSYLVFKTLAVPCPVQNL</sequence>
<keyword evidence="4" id="KW-1185">Reference proteome</keyword>
<reference evidence="4" key="1">
    <citation type="submission" date="2012-12" db="EMBL/GenBank/DDBJ databases">
        <authorList>
            <person name="Hellsten U."/>
            <person name="Grimwood J."/>
            <person name="Chapman J.A."/>
            <person name="Shapiro H."/>
            <person name="Aerts A."/>
            <person name="Otillar R.P."/>
            <person name="Terry A.Y."/>
            <person name="Boore J.L."/>
            <person name="Simakov O."/>
            <person name="Marletaz F."/>
            <person name="Cho S.-J."/>
            <person name="Edsinger-Gonzales E."/>
            <person name="Havlak P."/>
            <person name="Kuo D.-H."/>
            <person name="Larsson T."/>
            <person name="Lv J."/>
            <person name="Arendt D."/>
            <person name="Savage R."/>
            <person name="Osoegawa K."/>
            <person name="de Jong P."/>
            <person name="Lindberg D.R."/>
            <person name="Seaver E.C."/>
            <person name="Weisblat D.A."/>
            <person name="Putnam N.H."/>
            <person name="Grigoriev I.V."/>
            <person name="Rokhsar D.S."/>
        </authorList>
    </citation>
    <scope>NUCLEOTIDE SEQUENCE</scope>
</reference>
<dbReference type="KEGG" id="hro:HELRODRAFT_150508"/>
<dbReference type="RefSeq" id="XP_009012924.1">
    <property type="nucleotide sequence ID" value="XM_009014676.1"/>
</dbReference>
<dbReference type="Pfam" id="PF00069">
    <property type="entry name" value="Pkinase"/>
    <property type="match status" value="1"/>
</dbReference>
<dbReference type="GeneID" id="20197059"/>
<dbReference type="InterPro" id="IPR011009">
    <property type="entry name" value="Kinase-like_dom_sf"/>
</dbReference>